<evidence type="ECO:0000313" key="4">
    <source>
        <dbReference type="Proteomes" id="UP001274830"/>
    </source>
</evidence>
<gene>
    <name evidence="3" type="ORF">LTR78_006991</name>
</gene>
<dbReference type="PANTHER" id="PTHR28083:SF1">
    <property type="entry name" value="GOOD FOR FULL DBP5 ACTIVITY PROTEIN 2"/>
    <property type="match status" value="1"/>
</dbReference>
<sequence>MPPRPIKGPAALERARKRAATSVKALKEARERRQCALDRSLTTVCDNVVQPSKTKQVLVKATSPSPSVLQGDVRSYQSRIPTLTAAKASQTSYAETQPPNLKLRPIVKSSSPITSRFQRLRERTTRQINSTFTQVRSRWQGYHGYATIFELRDLLGLPGSTRAGQGPAPNSVLIAIDTEFERLGLVNHVVEIGITVLRLKDLVGVEPGTNARAWLAKSEHRHMVIDVTQQPKTRMSTSLFGKSHFIEPAGARRMVRAILQACADGKPLPETYDLIDIEPIGRRDPSIVQPAPQADLWLVGQSIRGDLGALAGPPVALDITKPAALGGVAVGSVIDLLHFGQHAVSLGAPLRSLKLGRVVRSLGADAVYHDPKKRTIVGWHNASNDAAYSMMALLLYAVRWDKIIASARPAARMEPARMEPARMGPARMGPARKGPTGWFGAVQSDSARGVAREGVPRKDRGRHYVVWRRAAVLLAAGGGIAGISVVGYESFSGN</sequence>
<accession>A0AAE0WK21</accession>
<comment type="caution">
    <text evidence="3">The sequence shown here is derived from an EMBL/GenBank/DDBJ whole genome shotgun (WGS) entry which is preliminary data.</text>
</comment>
<keyword evidence="1" id="KW-0812">Transmembrane</keyword>
<reference evidence="3" key="1">
    <citation type="submission" date="2023-07" db="EMBL/GenBank/DDBJ databases">
        <title>Black Yeasts Isolated from many extreme environments.</title>
        <authorList>
            <person name="Coleine C."/>
            <person name="Stajich J.E."/>
            <person name="Selbmann L."/>
        </authorList>
    </citation>
    <scope>NUCLEOTIDE SEQUENCE</scope>
    <source>
        <strain evidence="3">CCFEE 5485</strain>
    </source>
</reference>
<feature type="transmembrane region" description="Helical" evidence="1">
    <location>
        <begin position="466"/>
        <end position="488"/>
    </location>
</feature>
<keyword evidence="1" id="KW-0472">Membrane</keyword>
<protein>
    <recommendedName>
        <fullName evidence="2">Gfd2/YDR514C-like C-terminal domain-containing protein</fullName>
    </recommendedName>
</protein>
<organism evidence="3 4">
    <name type="scientific">Recurvomyces mirabilis</name>
    <dbReference type="NCBI Taxonomy" id="574656"/>
    <lineage>
        <taxon>Eukaryota</taxon>
        <taxon>Fungi</taxon>
        <taxon>Dikarya</taxon>
        <taxon>Ascomycota</taxon>
        <taxon>Pezizomycotina</taxon>
        <taxon>Dothideomycetes</taxon>
        <taxon>Dothideomycetidae</taxon>
        <taxon>Mycosphaerellales</taxon>
        <taxon>Teratosphaeriaceae</taxon>
        <taxon>Recurvomyces</taxon>
    </lineage>
</organism>
<evidence type="ECO:0000256" key="1">
    <source>
        <dbReference type="SAM" id="Phobius"/>
    </source>
</evidence>
<dbReference type="InterPro" id="IPR040151">
    <property type="entry name" value="Gfd2/YDR514C-like"/>
</dbReference>
<keyword evidence="1" id="KW-1133">Transmembrane helix</keyword>
<dbReference type="AlphaFoldDB" id="A0AAE0WK21"/>
<proteinExistence type="predicted"/>
<dbReference type="Pfam" id="PF21762">
    <property type="entry name" value="DEDDh_C"/>
    <property type="match status" value="1"/>
</dbReference>
<dbReference type="Proteomes" id="UP001274830">
    <property type="component" value="Unassembled WGS sequence"/>
</dbReference>
<evidence type="ECO:0000313" key="3">
    <source>
        <dbReference type="EMBL" id="KAK3673151.1"/>
    </source>
</evidence>
<dbReference type="PANTHER" id="PTHR28083">
    <property type="entry name" value="GOOD FOR FULL DBP5 ACTIVITY PROTEIN 2"/>
    <property type="match status" value="1"/>
</dbReference>
<dbReference type="InterPro" id="IPR048519">
    <property type="entry name" value="Gfd2/YDR514C-like_C"/>
</dbReference>
<feature type="domain" description="Gfd2/YDR514C-like C-terminal" evidence="2">
    <location>
        <begin position="172"/>
        <end position="394"/>
    </location>
</feature>
<keyword evidence="4" id="KW-1185">Reference proteome</keyword>
<dbReference type="EMBL" id="JAUTXT010000027">
    <property type="protein sequence ID" value="KAK3673151.1"/>
    <property type="molecule type" value="Genomic_DNA"/>
</dbReference>
<evidence type="ECO:0000259" key="2">
    <source>
        <dbReference type="Pfam" id="PF21762"/>
    </source>
</evidence>
<name>A0AAE0WK21_9PEZI</name>